<dbReference type="InterPro" id="IPR038291">
    <property type="entry name" value="SAP30_C_sf"/>
</dbReference>
<accession>A0A4U0U7Z6</accession>
<dbReference type="Proteomes" id="UP000308549">
    <property type="component" value="Unassembled WGS sequence"/>
</dbReference>
<dbReference type="EMBL" id="NAJL01000008">
    <property type="protein sequence ID" value="TKA31383.1"/>
    <property type="molecule type" value="Genomic_DNA"/>
</dbReference>
<feature type="compositionally biased region" description="Basic and acidic residues" evidence="1">
    <location>
        <begin position="8"/>
        <end position="24"/>
    </location>
</feature>
<evidence type="ECO:0000313" key="3">
    <source>
        <dbReference type="Proteomes" id="UP000308549"/>
    </source>
</evidence>
<reference evidence="2 3" key="1">
    <citation type="submission" date="2017-03" db="EMBL/GenBank/DDBJ databases">
        <title>Genomes of endolithic fungi from Antarctica.</title>
        <authorList>
            <person name="Coleine C."/>
            <person name="Masonjones S."/>
            <person name="Stajich J.E."/>
        </authorList>
    </citation>
    <scope>NUCLEOTIDE SEQUENCE [LARGE SCALE GENOMIC DNA]</scope>
    <source>
        <strain evidence="2 3">CCFEE 6315</strain>
    </source>
</reference>
<feature type="compositionally biased region" description="Low complexity" evidence="1">
    <location>
        <begin position="25"/>
        <end position="41"/>
    </location>
</feature>
<organism evidence="2 3">
    <name type="scientific">Salinomyces thailandicus</name>
    <dbReference type="NCBI Taxonomy" id="706561"/>
    <lineage>
        <taxon>Eukaryota</taxon>
        <taxon>Fungi</taxon>
        <taxon>Dikarya</taxon>
        <taxon>Ascomycota</taxon>
        <taxon>Pezizomycotina</taxon>
        <taxon>Dothideomycetes</taxon>
        <taxon>Dothideomycetidae</taxon>
        <taxon>Mycosphaerellales</taxon>
        <taxon>Teratosphaeriaceae</taxon>
        <taxon>Salinomyces</taxon>
    </lineage>
</organism>
<protein>
    <recommendedName>
        <fullName evidence="4">Histone deacetylase complex subunit SAP30 Sin3 binding domain-containing protein</fullName>
    </recommendedName>
</protein>
<keyword evidence="3" id="KW-1185">Reference proteome</keyword>
<sequence length="175" mass="18981">MPPAKSRPAQEDTRPEGSTTREKAVAAAAQARRTKNATAAQPNNGSSLKELALVSTQSGDVVAPGQSTGMAWQTAPLSLLNTYRTSHSLPQPAAFTSPYHQAILTRPGIGRQSPTMARRKDKRRISKEQLALAVRKNFNSAAVSEIDVVVELVYKVRHKDKALRMRSLPTPAKKS</sequence>
<evidence type="ECO:0000256" key="1">
    <source>
        <dbReference type="SAM" id="MobiDB-lite"/>
    </source>
</evidence>
<evidence type="ECO:0000313" key="2">
    <source>
        <dbReference type="EMBL" id="TKA31383.1"/>
    </source>
</evidence>
<feature type="region of interest" description="Disordered" evidence="1">
    <location>
        <begin position="1"/>
        <end position="49"/>
    </location>
</feature>
<dbReference type="OrthoDB" id="510958at2759"/>
<proteinExistence type="predicted"/>
<gene>
    <name evidence="2" type="ORF">B0A50_02229</name>
</gene>
<dbReference type="AlphaFoldDB" id="A0A4U0U7Z6"/>
<evidence type="ECO:0008006" key="4">
    <source>
        <dbReference type="Google" id="ProtNLM"/>
    </source>
</evidence>
<name>A0A4U0U7Z6_9PEZI</name>
<comment type="caution">
    <text evidence="2">The sequence shown here is derived from an EMBL/GenBank/DDBJ whole genome shotgun (WGS) entry which is preliminary data.</text>
</comment>
<dbReference type="Gene3D" id="6.10.160.20">
    <property type="match status" value="1"/>
</dbReference>